<dbReference type="Proteomes" id="UP001231124">
    <property type="component" value="Unassembled WGS sequence"/>
</dbReference>
<organism evidence="1 2">
    <name type="scientific">Methylobacterium aerolatum</name>
    <dbReference type="NCBI Taxonomy" id="418708"/>
    <lineage>
        <taxon>Bacteria</taxon>
        <taxon>Pseudomonadati</taxon>
        <taxon>Pseudomonadota</taxon>
        <taxon>Alphaproteobacteria</taxon>
        <taxon>Hyphomicrobiales</taxon>
        <taxon>Methylobacteriaceae</taxon>
        <taxon>Methylobacterium</taxon>
    </lineage>
</organism>
<keyword evidence="2" id="KW-1185">Reference proteome</keyword>
<protein>
    <submittedName>
        <fullName evidence="1">Uncharacterized protein</fullName>
    </submittedName>
</protein>
<gene>
    <name evidence="1" type="ORF">QO012_004134</name>
</gene>
<evidence type="ECO:0000313" key="1">
    <source>
        <dbReference type="EMBL" id="MDQ0449612.1"/>
    </source>
</evidence>
<name>A0ABU0I4Q9_9HYPH</name>
<evidence type="ECO:0000313" key="2">
    <source>
        <dbReference type="Proteomes" id="UP001231124"/>
    </source>
</evidence>
<accession>A0ABU0I4Q9</accession>
<reference evidence="1 2" key="1">
    <citation type="submission" date="2023-07" db="EMBL/GenBank/DDBJ databases">
        <title>Genomic Encyclopedia of Type Strains, Phase IV (KMG-IV): sequencing the most valuable type-strain genomes for metagenomic binning, comparative biology and taxonomic classification.</title>
        <authorList>
            <person name="Goeker M."/>
        </authorList>
    </citation>
    <scope>NUCLEOTIDE SEQUENCE [LARGE SCALE GENOMIC DNA]</scope>
    <source>
        <strain evidence="1 2">DSM 19013</strain>
    </source>
</reference>
<comment type="caution">
    <text evidence="1">The sequence shown here is derived from an EMBL/GenBank/DDBJ whole genome shotgun (WGS) entry which is preliminary data.</text>
</comment>
<proteinExistence type="predicted"/>
<sequence length="35" mass="3876">MTAGTRRDLPSSAAVTVLLRGIRMTNRTDLSARMR</sequence>
<dbReference type="EMBL" id="JAUSVP010000016">
    <property type="protein sequence ID" value="MDQ0449612.1"/>
    <property type="molecule type" value="Genomic_DNA"/>
</dbReference>